<dbReference type="Gene3D" id="3.40.50.300">
    <property type="entry name" value="P-loop containing nucleotide triphosphate hydrolases"/>
    <property type="match status" value="1"/>
</dbReference>
<dbReference type="SMART" id="SM00382">
    <property type="entry name" value="AAA"/>
    <property type="match status" value="1"/>
</dbReference>
<evidence type="ECO:0000256" key="4">
    <source>
        <dbReference type="ARBA" id="ARBA00022741"/>
    </source>
</evidence>
<keyword evidence="5" id="KW-0067">ATP-binding</keyword>
<dbReference type="SUPFAM" id="SSF52540">
    <property type="entry name" value="P-loop containing nucleoside triphosphate hydrolases"/>
    <property type="match status" value="1"/>
</dbReference>
<sequence>MSTSPALELNNVSHYFGDTRVLHDINLQVQHGSITALLGPSGGGKTTLLRIIAGLERPQHGAVRIDNVVVADEKTWVPAHERGVALVPQEGALFPHLTVAENVAFGLKKRRSPAVKNRVAEMLELVGLPQSGDVRPSELSGGMQQRVALARALATQPTLVLLDEPFSALDAGLRESLRDQVVDILRAASATAIWVTHDQDEALSIADSVAVLLDGRIAQKSDPVSVYRTPQSTEVAHFIGETVPFEGSVLADSESVETRFGHIGLLQPHQPGPATILIRPEQFEIVAADSAEATVVGEVTATRYFGHDGTVEVQFPDGVVATVRLHARLLPEVGSSVGVIVNGRVLAFQPS</sequence>
<keyword evidence="3" id="KW-0410">Iron transport</keyword>
<evidence type="ECO:0000256" key="6">
    <source>
        <dbReference type="ARBA" id="ARBA00023004"/>
    </source>
</evidence>
<evidence type="ECO:0000256" key="3">
    <source>
        <dbReference type="ARBA" id="ARBA00022496"/>
    </source>
</evidence>
<keyword evidence="7" id="KW-0406">Ion transport</keyword>
<dbReference type="InterPro" id="IPR027417">
    <property type="entry name" value="P-loop_NTPase"/>
</dbReference>
<dbReference type="InterPro" id="IPR015853">
    <property type="entry name" value="ABC_transpr_FbpC"/>
</dbReference>
<dbReference type="EMBL" id="CAEZVQ010000041">
    <property type="protein sequence ID" value="CAB4633152.1"/>
    <property type="molecule type" value="Genomic_DNA"/>
</dbReference>
<evidence type="ECO:0000256" key="5">
    <source>
        <dbReference type="ARBA" id="ARBA00022840"/>
    </source>
</evidence>
<evidence type="ECO:0000256" key="1">
    <source>
        <dbReference type="ARBA" id="ARBA00022448"/>
    </source>
</evidence>
<dbReference type="GO" id="GO:0016887">
    <property type="term" value="F:ATP hydrolysis activity"/>
    <property type="evidence" value="ECO:0007669"/>
    <property type="project" value="InterPro"/>
</dbReference>
<keyword evidence="8" id="KW-0472">Membrane</keyword>
<dbReference type="GO" id="GO:0015408">
    <property type="term" value="F:ABC-type ferric iron transporter activity"/>
    <property type="evidence" value="ECO:0007669"/>
    <property type="project" value="InterPro"/>
</dbReference>
<keyword evidence="2" id="KW-1003">Cell membrane</keyword>
<dbReference type="PANTHER" id="PTHR42781:SF4">
    <property type="entry name" value="SPERMIDINE_PUTRESCINE IMPORT ATP-BINDING PROTEIN POTA"/>
    <property type="match status" value="1"/>
</dbReference>
<gene>
    <name evidence="10" type="ORF">UFOPK2086_00472</name>
</gene>
<organism evidence="10">
    <name type="scientific">freshwater metagenome</name>
    <dbReference type="NCBI Taxonomy" id="449393"/>
    <lineage>
        <taxon>unclassified sequences</taxon>
        <taxon>metagenomes</taxon>
        <taxon>ecological metagenomes</taxon>
    </lineage>
</organism>
<dbReference type="PROSITE" id="PS50893">
    <property type="entry name" value="ABC_TRANSPORTER_2"/>
    <property type="match status" value="1"/>
</dbReference>
<dbReference type="SUPFAM" id="SSF50331">
    <property type="entry name" value="MOP-like"/>
    <property type="match status" value="1"/>
</dbReference>
<dbReference type="PANTHER" id="PTHR42781">
    <property type="entry name" value="SPERMIDINE/PUTRESCINE IMPORT ATP-BINDING PROTEIN POTA"/>
    <property type="match status" value="1"/>
</dbReference>
<keyword evidence="1" id="KW-0813">Transport</keyword>
<dbReference type="InterPro" id="IPR017871">
    <property type="entry name" value="ABC_transporter-like_CS"/>
</dbReference>
<dbReference type="InterPro" id="IPR050093">
    <property type="entry name" value="ABC_SmlMolc_Importer"/>
</dbReference>
<evidence type="ECO:0000259" key="9">
    <source>
        <dbReference type="PROSITE" id="PS50893"/>
    </source>
</evidence>
<dbReference type="GO" id="GO:0043190">
    <property type="term" value="C:ATP-binding cassette (ABC) transporter complex"/>
    <property type="evidence" value="ECO:0007669"/>
    <property type="project" value="InterPro"/>
</dbReference>
<evidence type="ECO:0000256" key="7">
    <source>
        <dbReference type="ARBA" id="ARBA00023065"/>
    </source>
</evidence>
<dbReference type="FunFam" id="3.40.50.300:FF:000425">
    <property type="entry name" value="Probable ABC transporter, ATP-binding subunit"/>
    <property type="match status" value="1"/>
</dbReference>
<dbReference type="InterPro" id="IPR013611">
    <property type="entry name" value="Transp-assoc_OB_typ2"/>
</dbReference>
<keyword evidence="4" id="KW-0547">Nucleotide-binding</keyword>
<keyword evidence="6" id="KW-0408">Iron</keyword>
<feature type="domain" description="ABC transporter" evidence="9">
    <location>
        <begin position="7"/>
        <end position="239"/>
    </location>
</feature>
<dbReference type="GO" id="GO:0005524">
    <property type="term" value="F:ATP binding"/>
    <property type="evidence" value="ECO:0007669"/>
    <property type="project" value="UniProtKB-KW"/>
</dbReference>
<evidence type="ECO:0000256" key="8">
    <source>
        <dbReference type="ARBA" id="ARBA00023136"/>
    </source>
</evidence>
<dbReference type="Pfam" id="PF00005">
    <property type="entry name" value="ABC_tran"/>
    <property type="match status" value="1"/>
</dbReference>
<dbReference type="CDD" id="cd03259">
    <property type="entry name" value="ABC_Carb_Solutes_like"/>
    <property type="match status" value="1"/>
</dbReference>
<dbReference type="InterPro" id="IPR003593">
    <property type="entry name" value="AAA+_ATPase"/>
</dbReference>
<dbReference type="Pfam" id="PF08402">
    <property type="entry name" value="TOBE_2"/>
    <property type="match status" value="1"/>
</dbReference>
<proteinExistence type="predicted"/>
<evidence type="ECO:0000313" key="10">
    <source>
        <dbReference type="EMBL" id="CAB4633152.1"/>
    </source>
</evidence>
<dbReference type="AlphaFoldDB" id="A0A6J6J7Z4"/>
<name>A0A6J6J7Z4_9ZZZZ</name>
<dbReference type="InterPro" id="IPR003439">
    <property type="entry name" value="ABC_transporter-like_ATP-bd"/>
</dbReference>
<dbReference type="PROSITE" id="PS00211">
    <property type="entry name" value="ABC_TRANSPORTER_1"/>
    <property type="match status" value="1"/>
</dbReference>
<evidence type="ECO:0000256" key="2">
    <source>
        <dbReference type="ARBA" id="ARBA00022475"/>
    </source>
</evidence>
<protein>
    <submittedName>
        <fullName evidence="10">Unannotated protein</fullName>
    </submittedName>
</protein>
<reference evidence="10" key="1">
    <citation type="submission" date="2020-05" db="EMBL/GenBank/DDBJ databases">
        <authorList>
            <person name="Chiriac C."/>
            <person name="Salcher M."/>
            <person name="Ghai R."/>
            <person name="Kavagutti S V."/>
        </authorList>
    </citation>
    <scope>NUCLEOTIDE SEQUENCE</scope>
</reference>
<dbReference type="InterPro" id="IPR008995">
    <property type="entry name" value="Mo/tungstate-bd_C_term_dom"/>
</dbReference>
<accession>A0A6J6J7Z4</accession>